<comment type="caution">
    <text evidence="2">The sequence shown here is derived from an EMBL/GenBank/DDBJ whole genome shotgun (WGS) entry which is preliminary data.</text>
</comment>
<sequence length="50" mass="5444">MSPRQARNAAEHDSANDCLQELPGERGQSVAPLRGLMGERLEQACTSPKH</sequence>
<evidence type="ECO:0000313" key="2">
    <source>
        <dbReference type="EMBL" id="KFE67535.1"/>
    </source>
</evidence>
<name>A0A085WIM2_9BACT</name>
<gene>
    <name evidence="2" type="ORF">DB31_8018</name>
</gene>
<dbReference type="STRING" id="394096.DB31_8018"/>
<evidence type="ECO:0000313" key="3">
    <source>
        <dbReference type="Proteomes" id="UP000028725"/>
    </source>
</evidence>
<reference evidence="2 3" key="1">
    <citation type="submission" date="2014-04" db="EMBL/GenBank/DDBJ databases">
        <title>Genome assembly of Hyalangium minutum DSM 14724.</title>
        <authorList>
            <person name="Sharma G."/>
            <person name="Subramanian S."/>
        </authorList>
    </citation>
    <scope>NUCLEOTIDE SEQUENCE [LARGE SCALE GENOMIC DNA]</scope>
    <source>
        <strain evidence="2 3">DSM 14724</strain>
    </source>
</reference>
<evidence type="ECO:0000256" key="1">
    <source>
        <dbReference type="SAM" id="MobiDB-lite"/>
    </source>
</evidence>
<protein>
    <submittedName>
        <fullName evidence="2">Uncharacterized protein</fullName>
    </submittedName>
</protein>
<feature type="region of interest" description="Disordered" evidence="1">
    <location>
        <begin position="1"/>
        <end position="30"/>
    </location>
</feature>
<dbReference type="Proteomes" id="UP000028725">
    <property type="component" value="Unassembled WGS sequence"/>
</dbReference>
<keyword evidence="3" id="KW-1185">Reference proteome</keyword>
<accession>A0A085WIM2</accession>
<proteinExistence type="predicted"/>
<dbReference type="AlphaFoldDB" id="A0A085WIM2"/>
<organism evidence="2 3">
    <name type="scientific">Hyalangium minutum</name>
    <dbReference type="NCBI Taxonomy" id="394096"/>
    <lineage>
        <taxon>Bacteria</taxon>
        <taxon>Pseudomonadati</taxon>
        <taxon>Myxococcota</taxon>
        <taxon>Myxococcia</taxon>
        <taxon>Myxococcales</taxon>
        <taxon>Cystobacterineae</taxon>
        <taxon>Archangiaceae</taxon>
        <taxon>Hyalangium</taxon>
    </lineage>
</organism>
<dbReference type="EMBL" id="JMCB01000007">
    <property type="protein sequence ID" value="KFE67535.1"/>
    <property type="molecule type" value="Genomic_DNA"/>
</dbReference>